<keyword evidence="2" id="KW-0689">Ribosomal protein</keyword>
<dbReference type="EMBL" id="BARU01013785">
    <property type="protein sequence ID" value="GAH40832.1"/>
    <property type="molecule type" value="Genomic_DNA"/>
</dbReference>
<dbReference type="InterPro" id="IPR020070">
    <property type="entry name" value="Ribosomal_bL9_N"/>
</dbReference>
<protein>
    <recommendedName>
        <fullName evidence="4">Ribosomal protein L9 domain-containing protein</fullName>
    </recommendedName>
</protein>
<feature type="non-terminal residue" evidence="5">
    <location>
        <position position="1"/>
    </location>
</feature>
<accession>X1F7B7</accession>
<dbReference type="InterPro" id="IPR009027">
    <property type="entry name" value="Ribosomal_bL9/RNase_H1_N"/>
</dbReference>
<dbReference type="GO" id="GO:1990904">
    <property type="term" value="C:ribonucleoprotein complex"/>
    <property type="evidence" value="ECO:0007669"/>
    <property type="project" value="UniProtKB-KW"/>
</dbReference>
<evidence type="ECO:0000259" key="4">
    <source>
        <dbReference type="Pfam" id="PF01281"/>
    </source>
</evidence>
<dbReference type="GO" id="GO:0005840">
    <property type="term" value="C:ribosome"/>
    <property type="evidence" value="ECO:0007669"/>
    <property type="project" value="UniProtKB-KW"/>
</dbReference>
<evidence type="ECO:0000256" key="1">
    <source>
        <dbReference type="ARBA" id="ARBA00010605"/>
    </source>
</evidence>
<evidence type="ECO:0000256" key="2">
    <source>
        <dbReference type="ARBA" id="ARBA00022980"/>
    </source>
</evidence>
<organism evidence="5">
    <name type="scientific">marine sediment metagenome</name>
    <dbReference type="NCBI Taxonomy" id="412755"/>
    <lineage>
        <taxon>unclassified sequences</taxon>
        <taxon>metagenomes</taxon>
        <taxon>ecological metagenomes</taxon>
    </lineage>
</organism>
<gene>
    <name evidence="5" type="ORF">S03H2_24692</name>
</gene>
<dbReference type="AlphaFoldDB" id="X1F7B7"/>
<comment type="similarity">
    <text evidence="1">Belongs to the bacterial ribosomal protein bL9 family.</text>
</comment>
<dbReference type="Pfam" id="PF01281">
    <property type="entry name" value="Ribosomal_L9_N"/>
    <property type="match status" value="1"/>
</dbReference>
<evidence type="ECO:0000313" key="5">
    <source>
        <dbReference type="EMBL" id="GAH40832.1"/>
    </source>
</evidence>
<evidence type="ECO:0000256" key="3">
    <source>
        <dbReference type="ARBA" id="ARBA00023274"/>
    </source>
</evidence>
<keyword evidence="3" id="KW-0687">Ribonucleoprotein</keyword>
<comment type="caution">
    <text evidence="5">The sequence shown here is derived from an EMBL/GenBank/DDBJ whole genome shotgun (WGS) entry which is preliminary data.</text>
</comment>
<name>X1F7B7_9ZZZZ</name>
<dbReference type="InterPro" id="IPR036935">
    <property type="entry name" value="Ribosomal_bL9_N_sf"/>
</dbReference>
<dbReference type="SUPFAM" id="SSF55658">
    <property type="entry name" value="L9 N-domain-like"/>
    <property type="match status" value="1"/>
</dbReference>
<proteinExistence type="inferred from homology"/>
<feature type="domain" description="Ribosomal protein L9" evidence="4">
    <location>
        <begin position="2"/>
        <end position="26"/>
    </location>
</feature>
<dbReference type="Gene3D" id="3.40.5.10">
    <property type="entry name" value="Ribosomal protein L9, N-terminal domain"/>
    <property type="match status" value="1"/>
</dbReference>
<reference evidence="5" key="1">
    <citation type="journal article" date="2014" name="Front. Microbiol.">
        <title>High frequency of phylogenetically diverse reductive dehalogenase-homologous genes in deep subseafloor sedimentary metagenomes.</title>
        <authorList>
            <person name="Kawai M."/>
            <person name="Futagami T."/>
            <person name="Toyoda A."/>
            <person name="Takaki Y."/>
            <person name="Nishi S."/>
            <person name="Hori S."/>
            <person name="Arai W."/>
            <person name="Tsubouchi T."/>
            <person name="Morono Y."/>
            <person name="Uchiyama I."/>
            <person name="Ito T."/>
            <person name="Fujiyama A."/>
            <person name="Inagaki F."/>
            <person name="Takami H."/>
        </authorList>
    </citation>
    <scope>NUCLEOTIDE SEQUENCE</scope>
    <source>
        <strain evidence="5">Expedition CK06-06</strain>
    </source>
</reference>
<sequence length="43" mass="4807">AKGYARNYLIPKGVAIEANNANLKALEMRKDKIMAKRMKNSKG</sequence>